<reference evidence="1 2" key="1">
    <citation type="submission" date="2017-11" db="EMBL/GenBank/DDBJ databases">
        <authorList>
            <person name="Duchaud E."/>
        </authorList>
    </citation>
    <scope>NUCLEOTIDE SEQUENCE [LARGE SCALE GENOMIC DNA]</scope>
    <source>
        <strain evidence="1 2">TNO010</strain>
    </source>
</reference>
<gene>
    <name evidence="1" type="ORF">TNO010_400053</name>
</gene>
<evidence type="ECO:0000313" key="2">
    <source>
        <dbReference type="Proteomes" id="UP000490060"/>
    </source>
</evidence>
<sequence>MKEISLKQALAIMDQKDKEGNAFPFDITFRSLQRNSKTGGHLYNYTQVKRLRPKIGKSTKASLIKAVQSAEKIKKQPDHFVNRTRNLELQNGEIKKIHIRLIISINGQNVIY</sequence>
<dbReference type="Proteomes" id="UP000490060">
    <property type="component" value="Unassembled WGS sequence"/>
</dbReference>
<name>A0A2I2MAA0_9FLAO</name>
<proteinExistence type="predicted"/>
<evidence type="ECO:0000313" key="1">
    <source>
        <dbReference type="EMBL" id="SOU89478.1"/>
    </source>
</evidence>
<dbReference type="AlphaFoldDB" id="A0A2I2MAA0"/>
<dbReference type="EMBL" id="OENE01000035">
    <property type="protein sequence ID" value="SOU89478.1"/>
    <property type="molecule type" value="Genomic_DNA"/>
</dbReference>
<protein>
    <submittedName>
        <fullName evidence="1">Uncharacterized protein</fullName>
    </submittedName>
</protein>
<organism evidence="1 2">
    <name type="scientific">Tenacibaculum finnmarkense genomovar ulcerans</name>
    <dbReference type="NCBI Taxonomy" id="2781388"/>
    <lineage>
        <taxon>Bacteria</taxon>
        <taxon>Pseudomonadati</taxon>
        <taxon>Bacteroidota</taxon>
        <taxon>Flavobacteriia</taxon>
        <taxon>Flavobacteriales</taxon>
        <taxon>Flavobacteriaceae</taxon>
        <taxon>Tenacibaculum</taxon>
        <taxon>Tenacibaculum finnmarkense</taxon>
    </lineage>
</organism>
<dbReference type="RefSeq" id="WP_172505717.1">
    <property type="nucleotide sequence ID" value="NZ_OENE01000035.1"/>
</dbReference>
<accession>A0A2I2MAA0</accession>